<sequence>METPPRKVTQGLPSQSQRKYTEDEKKQLLINLELEVQDRIRQFEAYLAHSLEAFRLRHENEVTRIPRAVRALTMGEFADKYDGDVNNALQAIAKARLEASDDSLGDVVRKKVFARAFLFTPRIMLIPPPDRSGVFLGKWEATHETTEPAEPARSTKNARLTSPLKKDGARAKLNKTPMSRARQPPPSPGMQTGFKSPYKAFSSNANDIRHSPAPHQRHRVPSASHFNPTLPKTPAYPPLPSSARNDGEVVIKKGENKQLQQSNTILRGSSLAQSGTRQGGARTLEMILSLKVYTKSGDILELDPLSTTVEDLDLIEGVTEDARKRAKDELVELTGLMEKLGKWRI</sequence>
<feature type="region of interest" description="Disordered" evidence="1">
    <location>
        <begin position="143"/>
        <end position="245"/>
    </location>
</feature>
<gene>
    <name evidence="3" type="ORF">Clacol_007549</name>
</gene>
<reference evidence="3" key="1">
    <citation type="submission" date="2021-10" db="EMBL/GenBank/DDBJ databases">
        <title>De novo Genome Assembly of Clathrus columnatus (Basidiomycota, Fungi) Using Illumina and Nanopore Sequence Data.</title>
        <authorList>
            <person name="Ogiso-Tanaka E."/>
            <person name="Itagaki H."/>
            <person name="Hosoya T."/>
            <person name="Hosaka K."/>
        </authorList>
    </citation>
    <scope>NUCLEOTIDE SEQUENCE</scope>
    <source>
        <strain evidence="3">MO-923</strain>
    </source>
</reference>
<feature type="region of interest" description="Disordered" evidence="1">
    <location>
        <begin position="1"/>
        <end position="22"/>
    </location>
</feature>
<protein>
    <recommendedName>
        <fullName evidence="2">Borealin N-terminal domain-containing protein</fullName>
    </recommendedName>
</protein>
<comment type="caution">
    <text evidence="3">The sequence shown here is derived from an EMBL/GenBank/DDBJ whole genome shotgun (WGS) entry which is preliminary data.</text>
</comment>
<evidence type="ECO:0000313" key="3">
    <source>
        <dbReference type="EMBL" id="GJJ13297.1"/>
    </source>
</evidence>
<dbReference type="Pfam" id="PF10444">
    <property type="entry name" value="Nbl1_Borealin_N"/>
    <property type="match status" value="1"/>
</dbReference>
<organism evidence="3 4">
    <name type="scientific">Clathrus columnatus</name>
    <dbReference type="NCBI Taxonomy" id="1419009"/>
    <lineage>
        <taxon>Eukaryota</taxon>
        <taxon>Fungi</taxon>
        <taxon>Dikarya</taxon>
        <taxon>Basidiomycota</taxon>
        <taxon>Agaricomycotina</taxon>
        <taxon>Agaricomycetes</taxon>
        <taxon>Phallomycetidae</taxon>
        <taxon>Phallales</taxon>
        <taxon>Clathraceae</taxon>
        <taxon>Clathrus</taxon>
    </lineage>
</organism>
<evidence type="ECO:0000256" key="1">
    <source>
        <dbReference type="SAM" id="MobiDB-lite"/>
    </source>
</evidence>
<evidence type="ECO:0000313" key="4">
    <source>
        <dbReference type="Proteomes" id="UP001050691"/>
    </source>
</evidence>
<dbReference type="InterPro" id="IPR018851">
    <property type="entry name" value="Borealin_N"/>
</dbReference>
<dbReference type="Proteomes" id="UP001050691">
    <property type="component" value="Unassembled WGS sequence"/>
</dbReference>
<dbReference type="EMBL" id="BPWL01000008">
    <property type="protein sequence ID" value="GJJ13297.1"/>
    <property type="molecule type" value="Genomic_DNA"/>
</dbReference>
<keyword evidence="4" id="KW-1185">Reference proteome</keyword>
<accession>A0AAV5AHS7</accession>
<evidence type="ECO:0000259" key="2">
    <source>
        <dbReference type="Pfam" id="PF10444"/>
    </source>
</evidence>
<proteinExistence type="predicted"/>
<name>A0AAV5AHS7_9AGAM</name>
<dbReference type="AlphaFoldDB" id="A0AAV5AHS7"/>
<feature type="domain" description="Borealin N-terminal" evidence="2">
    <location>
        <begin position="24"/>
        <end position="80"/>
    </location>
</feature>